<evidence type="ECO:0000259" key="3">
    <source>
        <dbReference type="Pfam" id="PF00125"/>
    </source>
</evidence>
<dbReference type="GO" id="GO:0003677">
    <property type="term" value="F:DNA binding"/>
    <property type="evidence" value="ECO:0007669"/>
    <property type="project" value="InterPro"/>
</dbReference>
<proteinExistence type="inferred from homology"/>
<name>A0A085LN81_9BILA</name>
<evidence type="ECO:0000313" key="5">
    <source>
        <dbReference type="Proteomes" id="UP000030764"/>
    </source>
</evidence>
<evidence type="ECO:0000256" key="2">
    <source>
        <dbReference type="SAM" id="MobiDB-lite"/>
    </source>
</evidence>
<evidence type="ECO:0000256" key="1">
    <source>
        <dbReference type="ARBA" id="ARBA00006846"/>
    </source>
</evidence>
<comment type="similarity">
    <text evidence="1">Belongs to the histone H2B family.</text>
</comment>
<evidence type="ECO:0000313" key="4">
    <source>
        <dbReference type="EMBL" id="KFD46427.1"/>
    </source>
</evidence>
<organism evidence="4 5">
    <name type="scientific">Trichuris suis</name>
    <name type="common">pig whipworm</name>
    <dbReference type="NCBI Taxonomy" id="68888"/>
    <lineage>
        <taxon>Eukaryota</taxon>
        <taxon>Metazoa</taxon>
        <taxon>Ecdysozoa</taxon>
        <taxon>Nematoda</taxon>
        <taxon>Enoplea</taxon>
        <taxon>Dorylaimia</taxon>
        <taxon>Trichinellida</taxon>
        <taxon>Trichuridae</taxon>
        <taxon>Trichuris</taxon>
    </lineage>
</organism>
<keyword evidence="5" id="KW-1185">Reference proteome</keyword>
<feature type="domain" description="Core Histone H2A/H2B/H3" evidence="3">
    <location>
        <begin position="24"/>
        <end position="75"/>
    </location>
</feature>
<dbReference type="EMBL" id="KL363372">
    <property type="protein sequence ID" value="KFD46427.1"/>
    <property type="molecule type" value="Genomic_DNA"/>
</dbReference>
<accession>A0A085LN81</accession>
<feature type="region of interest" description="Disordered" evidence="2">
    <location>
        <begin position="1"/>
        <end position="43"/>
    </location>
</feature>
<dbReference type="GO" id="GO:0030527">
    <property type="term" value="F:structural constituent of chromatin"/>
    <property type="evidence" value="ECO:0007669"/>
    <property type="project" value="InterPro"/>
</dbReference>
<dbReference type="PRINTS" id="PR00621">
    <property type="entry name" value="HISTONEH2B"/>
</dbReference>
<dbReference type="Gene3D" id="1.10.20.10">
    <property type="entry name" value="Histone, subunit A"/>
    <property type="match status" value="1"/>
</dbReference>
<gene>
    <name evidence="4" type="ORF">M513_12692</name>
</gene>
<dbReference type="Proteomes" id="UP000030764">
    <property type="component" value="Unassembled WGS sequence"/>
</dbReference>
<sequence length="76" mass="8424">MPGKPLSKGVKKAGNSEMATKADGKKRKKSRKQSFKRVLKEVHPDTAMSSKAMSFMDSFMNDVLVRISTEANHLAQ</sequence>
<dbReference type="AlphaFoldDB" id="A0A085LN81"/>
<reference evidence="4 5" key="1">
    <citation type="journal article" date="2014" name="Nat. Genet.">
        <title>Genome and transcriptome of the porcine whipworm Trichuris suis.</title>
        <authorList>
            <person name="Jex A.R."/>
            <person name="Nejsum P."/>
            <person name="Schwarz E.M."/>
            <person name="Hu L."/>
            <person name="Young N.D."/>
            <person name="Hall R.S."/>
            <person name="Korhonen P.K."/>
            <person name="Liao S."/>
            <person name="Thamsborg S."/>
            <person name="Xia J."/>
            <person name="Xu P."/>
            <person name="Wang S."/>
            <person name="Scheerlinck J.P."/>
            <person name="Hofmann A."/>
            <person name="Sternberg P.W."/>
            <person name="Wang J."/>
            <person name="Gasser R.B."/>
        </authorList>
    </citation>
    <scope>NUCLEOTIDE SEQUENCE [LARGE SCALE GENOMIC DNA]</scope>
    <source>
        <strain evidence="4">DCEP-RM93M</strain>
    </source>
</reference>
<dbReference type="Pfam" id="PF00125">
    <property type="entry name" value="Histone"/>
    <property type="match status" value="1"/>
</dbReference>
<feature type="compositionally biased region" description="Basic residues" evidence="2">
    <location>
        <begin position="24"/>
        <end position="37"/>
    </location>
</feature>
<protein>
    <recommendedName>
        <fullName evidence="3">Core Histone H2A/H2B/H3 domain-containing protein</fullName>
    </recommendedName>
</protein>
<dbReference type="InterPro" id="IPR000558">
    <property type="entry name" value="Histone_H2B"/>
</dbReference>
<dbReference type="InterPro" id="IPR009072">
    <property type="entry name" value="Histone-fold"/>
</dbReference>
<dbReference type="GO" id="GO:0000786">
    <property type="term" value="C:nucleosome"/>
    <property type="evidence" value="ECO:0007669"/>
    <property type="project" value="InterPro"/>
</dbReference>
<dbReference type="InterPro" id="IPR007125">
    <property type="entry name" value="H2A/H2B/H3"/>
</dbReference>
<dbReference type="GO" id="GO:0046982">
    <property type="term" value="F:protein heterodimerization activity"/>
    <property type="evidence" value="ECO:0007669"/>
    <property type="project" value="InterPro"/>
</dbReference>
<dbReference type="SUPFAM" id="SSF47113">
    <property type="entry name" value="Histone-fold"/>
    <property type="match status" value="1"/>
</dbReference>
<dbReference type="PANTHER" id="PTHR23428">
    <property type="entry name" value="HISTONE H2B"/>
    <property type="match status" value="1"/>
</dbReference>